<dbReference type="Gramene" id="OMO85311">
    <property type="protein sequence ID" value="OMO85311"/>
    <property type="gene ID" value="CCACVL1_10275"/>
</dbReference>
<dbReference type="InterPro" id="IPR011992">
    <property type="entry name" value="EF-hand-dom_pair"/>
</dbReference>
<protein>
    <submittedName>
        <fullName evidence="4">Calcium-binding EF-hand</fullName>
    </submittedName>
</protein>
<keyword evidence="1" id="KW-0106">Calcium</keyword>
<evidence type="ECO:0000256" key="1">
    <source>
        <dbReference type="ARBA" id="ARBA00022837"/>
    </source>
</evidence>
<feature type="domain" description="EF-hand" evidence="3">
    <location>
        <begin position="93"/>
        <end position="115"/>
    </location>
</feature>
<dbReference type="OrthoDB" id="26525at2759"/>
<proteinExistence type="predicted"/>
<sequence length="120" mass="14097">MALVTYKNLDPRVVRDQNKPKPSTDFRQHKFGARDTAKDSPPFLTEAELIKVFKRFDGNRDGRLSRQELKNAFESLGSYFPTYRAIMALLRADKNRDGYITLDEMRYLIEYALSCNYYDK</sequence>
<dbReference type="GO" id="GO:0005509">
    <property type="term" value="F:calcium ion binding"/>
    <property type="evidence" value="ECO:0007669"/>
    <property type="project" value="InterPro"/>
</dbReference>
<dbReference type="SUPFAM" id="SSF47473">
    <property type="entry name" value="EF-hand"/>
    <property type="match status" value="1"/>
</dbReference>
<dbReference type="Pfam" id="PF13499">
    <property type="entry name" value="EF-hand_7"/>
    <property type="match status" value="1"/>
</dbReference>
<dbReference type="SMART" id="SM00054">
    <property type="entry name" value="EFh"/>
    <property type="match status" value="2"/>
</dbReference>
<dbReference type="EMBL" id="AWWV01009616">
    <property type="protein sequence ID" value="OMO85311.1"/>
    <property type="molecule type" value="Genomic_DNA"/>
</dbReference>
<dbReference type="InterPro" id="IPR018247">
    <property type="entry name" value="EF_Hand_1_Ca_BS"/>
</dbReference>
<gene>
    <name evidence="4" type="ORF">CCACVL1_10275</name>
</gene>
<reference evidence="4 5" key="1">
    <citation type="submission" date="2013-09" db="EMBL/GenBank/DDBJ databases">
        <title>Corchorus capsularis genome sequencing.</title>
        <authorList>
            <person name="Alam M."/>
            <person name="Haque M.S."/>
            <person name="Islam M.S."/>
            <person name="Emdad E.M."/>
            <person name="Islam M.M."/>
            <person name="Ahmed B."/>
            <person name="Halim A."/>
            <person name="Hossen Q.M.M."/>
            <person name="Hossain M.Z."/>
            <person name="Ahmed R."/>
            <person name="Khan M.M."/>
            <person name="Islam R."/>
            <person name="Rashid M.M."/>
            <person name="Khan S.A."/>
            <person name="Rahman M.S."/>
            <person name="Alam M."/>
        </authorList>
    </citation>
    <scope>NUCLEOTIDE SEQUENCE [LARGE SCALE GENOMIC DNA]</scope>
    <source>
        <strain evidence="5">cv. CVL-1</strain>
        <tissue evidence="4">Whole seedling</tissue>
    </source>
</reference>
<accession>A0A1R3IRW6</accession>
<keyword evidence="5" id="KW-1185">Reference proteome</keyword>
<organism evidence="4 5">
    <name type="scientific">Corchorus capsularis</name>
    <name type="common">Jute</name>
    <dbReference type="NCBI Taxonomy" id="210143"/>
    <lineage>
        <taxon>Eukaryota</taxon>
        <taxon>Viridiplantae</taxon>
        <taxon>Streptophyta</taxon>
        <taxon>Embryophyta</taxon>
        <taxon>Tracheophyta</taxon>
        <taxon>Spermatophyta</taxon>
        <taxon>Magnoliopsida</taxon>
        <taxon>eudicotyledons</taxon>
        <taxon>Gunneridae</taxon>
        <taxon>Pentapetalae</taxon>
        <taxon>rosids</taxon>
        <taxon>malvids</taxon>
        <taxon>Malvales</taxon>
        <taxon>Malvaceae</taxon>
        <taxon>Grewioideae</taxon>
        <taxon>Apeibeae</taxon>
        <taxon>Corchorus</taxon>
    </lineage>
</organism>
<feature type="compositionally biased region" description="Basic and acidic residues" evidence="2">
    <location>
        <begin position="13"/>
        <end position="38"/>
    </location>
</feature>
<dbReference type="STRING" id="210143.A0A1R3IRW6"/>
<feature type="region of interest" description="Disordered" evidence="2">
    <location>
        <begin position="13"/>
        <end position="39"/>
    </location>
</feature>
<feature type="domain" description="EF-hand" evidence="3">
    <location>
        <begin position="44"/>
        <end position="79"/>
    </location>
</feature>
<comment type="caution">
    <text evidence="4">The sequence shown here is derived from an EMBL/GenBank/DDBJ whole genome shotgun (WGS) entry which is preliminary data.</text>
</comment>
<dbReference type="Gene3D" id="1.10.238.10">
    <property type="entry name" value="EF-hand"/>
    <property type="match status" value="1"/>
</dbReference>
<dbReference type="OMA" id="EYALSCN"/>
<evidence type="ECO:0000256" key="2">
    <source>
        <dbReference type="SAM" id="MobiDB-lite"/>
    </source>
</evidence>
<dbReference type="PROSITE" id="PS50222">
    <property type="entry name" value="EF_HAND_2"/>
    <property type="match status" value="2"/>
</dbReference>
<dbReference type="InterPro" id="IPR002048">
    <property type="entry name" value="EF_hand_dom"/>
</dbReference>
<dbReference type="AlphaFoldDB" id="A0A1R3IRW6"/>
<dbReference type="CDD" id="cd00051">
    <property type="entry name" value="EFh"/>
    <property type="match status" value="1"/>
</dbReference>
<name>A0A1R3IRW6_COCAP</name>
<dbReference type="Proteomes" id="UP000188268">
    <property type="component" value="Unassembled WGS sequence"/>
</dbReference>
<evidence type="ECO:0000313" key="4">
    <source>
        <dbReference type="EMBL" id="OMO85311.1"/>
    </source>
</evidence>
<evidence type="ECO:0000259" key="3">
    <source>
        <dbReference type="PROSITE" id="PS50222"/>
    </source>
</evidence>
<dbReference type="PROSITE" id="PS00018">
    <property type="entry name" value="EF_HAND_1"/>
    <property type="match status" value="2"/>
</dbReference>
<evidence type="ECO:0000313" key="5">
    <source>
        <dbReference type="Proteomes" id="UP000188268"/>
    </source>
</evidence>